<dbReference type="InterPro" id="IPR029062">
    <property type="entry name" value="Class_I_gatase-like"/>
</dbReference>
<evidence type="ECO:0000313" key="12">
    <source>
        <dbReference type="Proteomes" id="UP000267251"/>
    </source>
</evidence>
<evidence type="ECO:0000256" key="3">
    <source>
        <dbReference type="ARBA" id="ARBA00022801"/>
    </source>
</evidence>
<dbReference type="GO" id="GO:0042823">
    <property type="term" value="P:pyridoxal phosphate biosynthetic process"/>
    <property type="evidence" value="ECO:0007669"/>
    <property type="project" value="InterPro"/>
</dbReference>
<feature type="binding site" evidence="9">
    <location>
        <begin position="156"/>
        <end position="157"/>
    </location>
    <ligand>
        <name>L-glutamine</name>
        <dbReference type="ChEBI" id="CHEBI:58359"/>
    </ligand>
</feature>
<dbReference type="Proteomes" id="UP000267251">
    <property type="component" value="Unassembled WGS sequence"/>
</dbReference>
<evidence type="ECO:0000256" key="7">
    <source>
        <dbReference type="ARBA" id="ARBA00049534"/>
    </source>
</evidence>
<evidence type="ECO:0000313" key="11">
    <source>
        <dbReference type="EMBL" id="RKP11452.1"/>
    </source>
</evidence>
<dbReference type="CDD" id="cd01749">
    <property type="entry name" value="GATase1_PB"/>
    <property type="match status" value="1"/>
</dbReference>
<proteinExistence type="inferred from homology"/>
<evidence type="ECO:0000256" key="10">
    <source>
        <dbReference type="SAM" id="Phobius"/>
    </source>
</evidence>
<comment type="similarity">
    <text evidence="1">Belongs to the glutaminase PdxT/SNO family.</text>
</comment>
<dbReference type="Gene3D" id="3.40.50.880">
    <property type="match status" value="1"/>
</dbReference>
<protein>
    <recommendedName>
        <fullName evidence="2">glutaminase</fullName>
        <ecNumber evidence="2">3.5.1.2</ecNumber>
    </recommendedName>
</protein>
<dbReference type="PROSITE" id="PS51130">
    <property type="entry name" value="PDXT_SNO_2"/>
    <property type="match status" value="1"/>
</dbReference>
<feature type="binding site" evidence="9">
    <location>
        <position position="128"/>
    </location>
    <ligand>
        <name>L-glutamine</name>
        <dbReference type="ChEBI" id="CHEBI:58359"/>
    </ligand>
</feature>
<keyword evidence="10" id="KW-0812">Transmembrane</keyword>
<keyword evidence="4" id="KW-0663">Pyridoxal phosphate</keyword>
<dbReference type="InterPro" id="IPR002161">
    <property type="entry name" value="PdxT/SNO"/>
</dbReference>
<feature type="binding site" evidence="9">
    <location>
        <begin position="67"/>
        <end position="69"/>
    </location>
    <ligand>
        <name>L-glutamine</name>
        <dbReference type="ChEBI" id="CHEBI:58359"/>
    </ligand>
</feature>
<dbReference type="PANTHER" id="PTHR31559:SF0">
    <property type="entry name" value="PYRIDOXAL 5'-PHOSPHATE SYNTHASE SUBUNIT SNO1-RELATED"/>
    <property type="match status" value="1"/>
</dbReference>
<keyword evidence="5" id="KW-0315">Glutamine amidotransferase</keyword>
<evidence type="ECO:0000256" key="1">
    <source>
        <dbReference type="ARBA" id="ARBA00008345"/>
    </source>
</evidence>
<dbReference type="GO" id="GO:0004359">
    <property type="term" value="F:glutaminase activity"/>
    <property type="evidence" value="ECO:0007669"/>
    <property type="project" value="UniProtKB-EC"/>
</dbReference>
<dbReference type="EMBL" id="KZ988900">
    <property type="protein sequence ID" value="RKP11452.1"/>
    <property type="molecule type" value="Genomic_DNA"/>
</dbReference>
<dbReference type="InterPro" id="IPR021196">
    <property type="entry name" value="PdxT/SNO_CS"/>
</dbReference>
<feature type="transmembrane region" description="Helical" evidence="10">
    <location>
        <begin position="20"/>
        <end position="41"/>
    </location>
</feature>
<reference evidence="12" key="1">
    <citation type="journal article" date="2018" name="Nat. Microbiol.">
        <title>Leveraging single-cell genomics to expand the fungal tree of life.</title>
        <authorList>
            <person name="Ahrendt S.R."/>
            <person name="Quandt C.A."/>
            <person name="Ciobanu D."/>
            <person name="Clum A."/>
            <person name="Salamov A."/>
            <person name="Andreopoulos B."/>
            <person name="Cheng J.F."/>
            <person name="Woyke T."/>
            <person name="Pelin A."/>
            <person name="Henrissat B."/>
            <person name="Reynolds N.K."/>
            <person name="Benny G.L."/>
            <person name="Smith M.E."/>
            <person name="James T.Y."/>
            <person name="Grigoriev I.V."/>
        </authorList>
    </citation>
    <scope>NUCLEOTIDE SEQUENCE [LARGE SCALE GENOMIC DNA]</scope>
</reference>
<dbReference type="PIRSF" id="PIRSF005639">
    <property type="entry name" value="Glut_amidoT_SNO"/>
    <property type="match status" value="1"/>
</dbReference>
<dbReference type="PROSITE" id="PS51273">
    <property type="entry name" value="GATASE_TYPE_1"/>
    <property type="match status" value="1"/>
</dbReference>
<feature type="active site" description="Charge relay system" evidence="8">
    <location>
        <position position="197"/>
    </location>
</feature>
<evidence type="ECO:0000256" key="2">
    <source>
        <dbReference type="ARBA" id="ARBA00012918"/>
    </source>
</evidence>
<keyword evidence="3" id="KW-0378">Hydrolase</keyword>
<dbReference type="SUPFAM" id="SSF52317">
    <property type="entry name" value="Class I glutamine amidotransferase-like"/>
    <property type="match status" value="1"/>
</dbReference>
<sequence length="223" mass="24287">MTTTPSLPPSPPNSSRSGGLVIGVLALQGAFIEHVNILLAIPMVARAPLVRQLEDLEDLDALIIPGGESTTIALIAQRSGIWEALRDFGTRRPVWGTCAGLILLSEKAENTKKGGQELLGLLPITVLRNRFGSQTDSFETHLSVPVLGQDFLALFIRAPVIESVREGEGVEVMAKLENGEIVAVRKDDILGCAFHPELTGDRRWHQYFVGMAGEARERRSRLC</sequence>
<keyword evidence="12" id="KW-1185">Reference proteome</keyword>
<keyword evidence="10" id="KW-0472">Membrane</keyword>
<feature type="active site" description="Nucleophile" evidence="8">
    <location>
        <position position="98"/>
    </location>
</feature>
<dbReference type="PROSITE" id="PS01236">
    <property type="entry name" value="PDXT_SNO_1"/>
    <property type="match status" value="1"/>
</dbReference>
<organism evidence="11 12">
    <name type="scientific">Piptocephalis cylindrospora</name>
    <dbReference type="NCBI Taxonomy" id="1907219"/>
    <lineage>
        <taxon>Eukaryota</taxon>
        <taxon>Fungi</taxon>
        <taxon>Fungi incertae sedis</taxon>
        <taxon>Zoopagomycota</taxon>
        <taxon>Zoopagomycotina</taxon>
        <taxon>Zoopagomycetes</taxon>
        <taxon>Zoopagales</taxon>
        <taxon>Piptocephalidaceae</taxon>
        <taxon>Piptocephalis</taxon>
    </lineage>
</organism>
<dbReference type="GO" id="GO:1903600">
    <property type="term" value="C:glutaminase complex"/>
    <property type="evidence" value="ECO:0007669"/>
    <property type="project" value="TreeGrafter"/>
</dbReference>
<dbReference type="GO" id="GO:0008614">
    <property type="term" value="P:pyridoxine metabolic process"/>
    <property type="evidence" value="ECO:0007669"/>
    <property type="project" value="TreeGrafter"/>
</dbReference>
<dbReference type="AlphaFoldDB" id="A0A4P9XZ97"/>
<evidence type="ECO:0000256" key="9">
    <source>
        <dbReference type="PIRSR" id="PIRSR005639-2"/>
    </source>
</evidence>
<gene>
    <name evidence="11" type="ORF">BJ684DRAFT_12904</name>
</gene>
<keyword evidence="10" id="KW-1133">Transmembrane helix</keyword>
<dbReference type="HAMAP" id="MF_01615">
    <property type="entry name" value="PdxT"/>
    <property type="match status" value="1"/>
</dbReference>
<dbReference type="GO" id="GO:0016829">
    <property type="term" value="F:lyase activity"/>
    <property type="evidence" value="ECO:0007669"/>
    <property type="project" value="UniProtKB-KW"/>
</dbReference>
<dbReference type="PANTHER" id="PTHR31559">
    <property type="entry name" value="PYRIDOXAL 5'-PHOSPHATE SYNTHASE SUBUNIT SNO"/>
    <property type="match status" value="1"/>
</dbReference>
<accession>A0A4P9XZ97</accession>
<dbReference type="EC" id="3.5.1.2" evidence="2"/>
<keyword evidence="6" id="KW-0456">Lyase</keyword>
<evidence type="ECO:0000256" key="5">
    <source>
        <dbReference type="ARBA" id="ARBA00022962"/>
    </source>
</evidence>
<name>A0A4P9XZ97_9FUNG</name>
<feature type="active site" description="Charge relay system" evidence="8">
    <location>
        <position position="195"/>
    </location>
</feature>
<evidence type="ECO:0000256" key="4">
    <source>
        <dbReference type="ARBA" id="ARBA00022898"/>
    </source>
</evidence>
<dbReference type="FunFam" id="3.40.50.880:FF:000010">
    <property type="entry name" value="uncharacterized protein LOC100176842 isoform X2"/>
    <property type="match status" value="1"/>
</dbReference>
<dbReference type="GO" id="GO:0005829">
    <property type="term" value="C:cytosol"/>
    <property type="evidence" value="ECO:0007669"/>
    <property type="project" value="TreeGrafter"/>
</dbReference>
<dbReference type="Pfam" id="PF01174">
    <property type="entry name" value="SNO"/>
    <property type="match status" value="1"/>
</dbReference>
<evidence type="ECO:0000256" key="6">
    <source>
        <dbReference type="ARBA" id="ARBA00023239"/>
    </source>
</evidence>
<comment type="catalytic activity">
    <reaction evidence="7">
        <text>L-glutamine + H2O = L-glutamate + NH4(+)</text>
        <dbReference type="Rhea" id="RHEA:15889"/>
        <dbReference type="ChEBI" id="CHEBI:15377"/>
        <dbReference type="ChEBI" id="CHEBI:28938"/>
        <dbReference type="ChEBI" id="CHEBI:29985"/>
        <dbReference type="ChEBI" id="CHEBI:58359"/>
        <dbReference type="EC" id="3.5.1.2"/>
    </reaction>
</comment>
<dbReference type="OrthoDB" id="2039at2759"/>
<evidence type="ECO:0000256" key="8">
    <source>
        <dbReference type="PIRSR" id="PIRSR005639-1"/>
    </source>
</evidence>
<dbReference type="NCBIfam" id="TIGR03800">
    <property type="entry name" value="PLP_synth_Pdx2"/>
    <property type="match status" value="1"/>
</dbReference>